<comment type="caution">
    <text evidence="6">The sequence shown here is derived from an EMBL/GenBank/DDBJ whole genome shotgun (WGS) entry which is preliminary data.</text>
</comment>
<accession>A0AAD5SD06</accession>
<dbReference type="InterPro" id="IPR003653">
    <property type="entry name" value="Peptidase_C48_C"/>
</dbReference>
<feature type="domain" description="Ubiquitin-like protease family profile" evidence="5">
    <location>
        <begin position="1"/>
        <end position="144"/>
    </location>
</feature>
<dbReference type="Proteomes" id="UP001212841">
    <property type="component" value="Unassembled WGS sequence"/>
</dbReference>
<keyword evidence="2" id="KW-0645">Protease</keyword>
<dbReference type="AlphaFoldDB" id="A0AAD5SD06"/>
<gene>
    <name evidence="6" type="primary">SENP1_1</name>
    <name evidence="6" type="ORF">HK097_006736</name>
</gene>
<dbReference type="PROSITE" id="PS50600">
    <property type="entry name" value="ULP_PROTEASE"/>
    <property type="match status" value="1"/>
</dbReference>
<dbReference type="GO" id="GO:0005634">
    <property type="term" value="C:nucleus"/>
    <property type="evidence" value="ECO:0007669"/>
    <property type="project" value="TreeGrafter"/>
</dbReference>
<evidence type="ECO:0000313" key="7">
    <source>
        <dbReference type="Proteomes" id="UP001212841"/>
    </source>
</evidence>
<dbReference type="GO" id="GO:0016929">
    <property type="term" value="F:deSUMOylase activity"/>
    <property type="evidence" value="ECO:0007669"/>
    <property type="project" value="TreeGrafter"/>
</dbReference>
<name>A0AAD5SD06_9FUNG</name>
<evidence type="ECO:0000256" key="4">
    <source>
        <dbReference type="ARBA" id="ARBA00022807"/>
    </source>
</evidence>
<dbReference type="SUPFAM" id="SSF54001">
    <property type="entry name" value="Cysteine proteinases"/>
    <property type="match status" value="1"/>
</dbReference>
<evidence type="ECO:0000259" key="5">
    <source>
        <dbReference type="PROSITE" id="PS50600"/>
    </source>
</evidence>
<sequence length="187" mass="21813">MAQGRAHQRISKPAHGPWEEGKRTFFAEKLRKKGFDNINVKTLVKPKTLDFELDYMVIPVNVAGVHWTCCVVDMKNKLIVYLDSMLVNNSGCVDRIEDYLKRLQQLKKDMPLEDWWVQFFPKDIPTQSNGYDCGVFVCTYMEYVTRGKVDFSRPDPGVGFDFSQREMKYLRKLICAEILEGKIFDRV</sequence>
<proteinExistence type="inferred from homology"/>
<dbReference type="EMBL" id="JADGJD010000317">
    <property type="protein sequence ID" value="KAJ3052184.1"/>
    <property type="molecule type" value="Genomic_DNA"/>
</dbReference>
<dbReference type="GO" id="GO:0016926">
    <property type="term" value="P:protein desumoylation"/>
    <property type="evidence" value="ECO:0007669"/>
    <property type="project" value="TreeGrafter"/>
</dbReference>
<keyword evidence="3" id="KW-0378">Hydrolase</keyword>
<dbReference type="GO" id="GO:0006508">
    <property type="term" value="P:proteolysis"/>
    <property type="evidence" value="ECO:0007669"/>
    <property type="project" value="UniProtKB-KW"/>
</dbReference>
<keyword evidence="7" id="KW-1185">Reference proteome</keyword>
<evidence type="ECO:0000256" key="1">
    <source>
        <dbReference type="ARBA" id="ARBA00005234"/>
    </source>
</evidence>
<evidence type="ECO:0000313" key="6">
    <source>
        <dbReference type="EMBL" id="KAJ3052184.1"/>
    </source>
</evidence>
<dbReference type="InterPro" id="IPR038765">
    <property type="entry name" value="Papain-like_cys_pep_sf"/>
</dbReference>
<dbReference type="PANTHER" id="PTHR12606">
    <property type="entry name" value="SENTRIN/SUMO-SPECIFIC PROTEASE"/>
    <property type="match status" value="1"/>
</dbReference>
<dbReference type="Gene3D" id="3.40.395.10">
    <property type="entry name" value="Adenoviral Proteinase, Chain A"/>
    <property type="match status" value="1"/>
</dbReference>
<comment type="similarity">
    <text evidence="1">Belongs to the peptidase C48 family.</text>
</comment>
<evidence type="ECO:0000256" key="3">
    <source>
        <dbReference type="ARBA" id="ARBA00022801"/>
    </source>
</evidence>
<keyword evidence="4" id="KW-0788">Thiol protease</keyword>
<organism evidence="6 7">
    <name type="scientific">Rhizophlyctis rosea</name>
    <dbReference type="NCBI Taxonomy" id="64517"/>
    <lineage>
        <taxon>Eukaryota</taxon>
        <taxon>Fungi</taxon>
        <taxon>Fungi incertae sedis</taxon>
        <taxon>Chytridiomycota</taxon>
        <taxon>Chytridiomycota incertae sedis</taxon>
        <taxon>Chytridiomycetes</taxon>
        <taxon>Rhizophlyctidales</taxon>
        <taxon>Rhizophlyctidaceae</taxon>
        <taxon>Rhizophlyctis</taxon>
    </lineage>
</organism>
<reference evidence="6" key="1">
    <citation type="submission" date="2020-05" db="EMBL/GenBank/DDBJ databases">
        <title>Phylogenomic resolution of chytrid fungi.</title>
        <authorList>
            <person name="Stajich J.E."/>
            <person name="Amses K."/>
            <person name="Simmons R."/>
            <person name="Seto K."/>
            <person name="Myers J."/>
            <person name="Bonds A."/>
            <person name="Quandt C.A."/>
            <person name="Barry K."/>
            <person name="Liu P."/>
            <person name="Grigoriev I."/>
            <person name="Longcore J.E."/>
            <person name="James T.Y."/>
        </authorList>
    </citation>
    <scope>NUCLEOTIDE SEQUENCE</scope>
    <source>
        <strain evidence="6">JEL0318</strain>
    </source>
</reference>
<evidence type="ECO:0000256" key="2">
    <source>
        <dbReference type="ARBA" id="ARBA00022670"/>
    </source>
</evidence>
<dbReference type="Pfam" id="PF02902">
    <property type="entry name" value="Peptidase_C48"/>
    <property type="match status" value="1"/>
</dbReference>
<protein>
    <submittedName>
        <fullName evidence="6">SUMO1 sentrin specific peptidase 1</fullName>
    </submittedName>
</protein>
<dbReference type="PANTHER" id="PTHR12606:SF141">
    <property type="entry name" value="GH15225P-RELATED"/>
    <property type="match status" value="1"/>
</dbReference>